<keyword evidence="3" id="KW-1185">Reference proteome</keyword>
<reference evidence="2" key="1">
    <citation type="submission" date="2023-07" db="EMBL/GenBank/DDBJ databases">
        <title>draft genome sequence of fig (Ficus carica).</title>
        <authorList>
            <person name="Takahashi T."/>
            <person name="Nishimura K."/>
        </authorList>
    </citation>
    <scope>NUCLEOTIDE SEQUENCE</scope>
</reference>
<name>A0AA88D793_FICCA</name>
<organism evidence="2 3">
    <name type="scientific">Ficus carica</name>
    <name type="common">Common fig</name>
    <dbReference type="NCBI Taxonomy" id="3494"/>
    <lineage>
        <taxon>Eukaryota</taxon>
        <taxon>Viridiplantae</taxon>
        <taxon>Streptophyta</taxon>
        <taxon>Embryophyta</taxon>
        <taxon>Tracheophyta</taxon>
        <taxon>Spermatophyta</taxon>
        <taxon>Magnoliopsida</taxon>
        <taxon>eudicotyledons</taxon>
        <taxon>Gunneridae</taxon>
        <taxon>Pentapetalae</taxon>
        <taxon>rosids</taxon>
        <taxon>fabids</taxon>
        <taxon>Rosales</taxon>
        <taxon>Moraceae</taxon>
        <taxon>Ficeae</taxon>
        <taxon>Ficus</taxon>
    </lineage>
</organism>
<gene>
    <name evidence="2" type="ORF">TIFTF001_017729</name>
</gene>
<feature type="compositionally biased region" description="Low complexity" evidence="1">
    <location>
        <begin position="8"/>
        <end position="17"/>
    </location>
</feature>
<dbReference type="Proteomes" id="UP001187192">
    <property type="component" value="Unassembled WGS sequence"/>
</dbReference>
<evidence type="ECO:0000313" key="3">
    <source>
        <dbReference type="Proteomes" id="UP001187192"/>
    </source>
</evidence>
<proteinExistence type="predicted"/>
<comment type="caution">
    <text evidence="2">The sequence shown here is derived from an EMBL/GenBank/DDBJ whole genome shotgun (WGS) entry which is preliminary data.</text>
</comment>
<dbReference type="AlphaFoldDB" id="A0AA88D793"/>
<evidence type="ECO:0000313" key="2">
    <source>
        <dbReference type="EMBL" id="GMN48563.1"/>
    </source>
</evidence>
<protein>
    <submittedName>
        <fullName evidence="2">Uncharacterized protein</fullName>
    </submittedName>
</protein>
<accession>A0AA88D793</accession>
<sequence>MSFAVGTSSSSESSRGNASEEAKQQKVELVKQIRAHEVALAELNALSSFRFSCFGF</sequence>
<dbReference type="EMBL" id="BTGU01000028">
    <property type="protein sequence ID" value="GMN48563.1"/>
    <property type="molecule type" value="Genomic_DNA"/>
</dbReference>
<feature type="region of interest" description="Disordered" evidence="1">
    <location>
        <begin position="1"/>
        <end position="23"/>
    </location>
</feature>
<evidence type="ECO:0000256" key="1">
    <source>
        <dbReference type="SAM" id="MobiDB-lite"/>
    </source>
</evidence>